<dbReference type="SUPFAM" id="SSF55331">
    <property type="entry name" value="Tautomerase/MIF"/>
    <property type="match status" value="1"/>
</dbReference>
<evidence type="ECO:0000256" key="2">
    <source>
        <dbReference type="ARBA" id="ARBA00023235"/>
    </source>
</evidence>
<evidence type="ECO:0000313" key="4">
    <source>
        <dbReference type="EMBL" id="TYC51415.1"/>
    </source>
</evidence>
<evidence type="ECO:0000259" key="3">
    <source>
        <dbReference type="Pfam" id="PF01361"/>
    </source>
</evidence>
<dbReference type="InterPro" id="IPR014347">
    <property type="entry name" value="Tautomerase/MIF_sf"/>
</dbReference>
<organism evidence="4 5">
    <name type="scientific">Zoogloea oleivorans</name>
    <dbReference type="NCBI Taxonomy" id="1552750"/>
    <lineage>
        <taxon>Bacteria</taxon>
        <taxon>Pseudomonadati</taxon>
        <taxon>Pseudomonadota</taxon>
        <taxon>Betaproteobacteria</taxon>
        <taxon>Rhodocyclales</taxon>
        <taxon>Zoogloeaceae</taxon>
        <taxon>Zoogloea</taxon>
    </lineage>
</organism>
<reference evidence="4 5" key="1">
    <citation type="submission" date="2019-01" db="EMBL/GenBank/DDBJ databases">
        <title>Zoogloea oleivorans genome sequencing and assembly.</title>
        <authorList>
            <person name="Tancsics A."/>
            <person name="Farkas M."/>
            <person name="Kriszt B."/>
            <person name="Maroti G."/>
            <person name="Horvath B."/>
        </authorList>
    </citation>
    <scope>NUCLEOTIDE SEQUENCE [LARGE SCALE GENOMIC DNA]</scope>
    <source>
        <strain evidence="4 5">Buc</strain>
    </source>
</reference>
<name>A0A6C2CDT3_9RHOO</name>
<evidence type="ECO:0000313" key="5">
    <source>
        <dbReference type="Proteomes" id="UP000389128"/>
    </source>
</evidence>
<dbReference type="Proteomes" id="UP000389128">
    <property type="component" value="Unassembled WGS sequence"/>
</dbReference>
<dbReference type="RefSeq" id="WP_148581597.1">
    <property type="nucleotide sequence ID" value="NZ_SDKK01000041.1"/>
</dbReference>
<keyword evidence="2" id="KW-0413">Isomerase</keyword>
<dbReference type="GO" id="GO:0016853">
    <property type="term" value="F:isomerase activity"/>
    <property type="evidence" value="ECO:0007669"/>
    <property type="project" value="UniProtKB-KW"/>
</dbReference>
<sequence length="141" mass="15416">MPILNIHLVRGQHAADRVENLLLRCSEAFAAGLRCPLDRVRVFVTEHEPHLMCVGGQLVRDAGVNAPYFSFIVLEGRSLEDRQQLLAAFTDLIVELLDVPRELVRGGIVPVAPADWSIGGQPASSLRQAEIEARRLAAGNS</sequence>
<feature type="domain" description="4-oxalocrotonate tautomerase-like" evidence="3">
    <location>
        <begin position="67"/>
        <end position="121"/>
    </location>
</feature>
<dbReference type="Gene3D" id="3.30.429.10">
    <property type="entry name" value="Macrophage Migration Inhibitory Factor"/>
    <property type="match status" value="2"/>
</dbReference>
<dbReference type="OrthoDB" id="9804765at2"/>
<protein>
    <submittedName>
        <fullName evidence="4">4-oxalocrotonate tautomerase</fullName>
    </submittedName>
</protein>
<proteinExistence type="inferred from homology"/>
<dbReference type="AlphaFoldDB" id="A0A6C2CDT3"/>
<dbReference type="Pfam" id="PF01361">
    <property type="entry name" value="Tautomerase"/>
    <property type="match status" value="1"/>
</dbReference>
<accession>A0A6C2CDT3</accession>
<keyword evidence="5" id="KW-1185">Reference proteome</keyword>
<gene>
    <name evidence="4" type="ORF">ETQ85_24315</name>
</gene>
<dbReference type="PANTHER" id="PTHR35530">
    <property type="entry name" value="TAUTOMERASE-RELATED"/>
    <property type="match status" value="1"/>
</dbReference>
<dbReference type="InterPro" id="IPR004370">
    <property type="entry name" value="4-OT-like_dom"/>
</dbReference>
<dbReference type="EMBL" id="SDKK01000041">
    <property type="protein sequence ID" value="TYC51415.1"/>
    <property type="molecule type" value="Genomic_DNA"/>
</dbReference>
<comment type="caution">
    <text evidence="4">The sequence shown here is derived from an EMBL/GenBank/DDBJ whole genome shotgun (WGS) entry which is preliminary data.</text>
</comment>
<evidence type="ECO:0000256" key="1">
    <source>
        <dbReference type="ARBA" id="ARBA00006723"/>
    </source>
</evidence>
<dbReference type="PANTHER" id="PTHR35530:SF1">
    <property type="entry name" value="2-HYDROXYMUCONATE TAUTOMERASE"/>
    <property type="match status" value="1"/>
</dbReference>
<comment type="similarity">
    <text evidence="1">Belongs to the 4-oxalocrotonate tautomerase family.</text>
</comment>